<proteinExistence type="predicted"/>
<name>A0ACD0NMC5_9BASI</name>
<evidence type="ECO:0000313" key="1">
    <source>
        <dbReference type="EMBL" id="PWN46982.1"/>
    </source>
</evidence>
<keyword evidence="2" id="KW-1185">Reference proteome</keyword>
<accession>A0ACD0NMC5</accession>
<protein>
    <submittedName>
        <fullName evidence="1">Uncharacterized protein</fullName>
    </submittedName>
</protein>
<evidence type="ECO:0000313" key="2">
    <source>
        <dbReference type="Proteomes" id="UP000245626"/>
    </source>
</evidence>
<gene>
    <name evidence="1" type="ORF">IE53DRAFT_336156</name>
</gene>
<dbReference type="Proteomes" id="UP000245626">
    <property type="component" value="Unassembled WGS sequence"/>
</dbReference>
<organism evidence="1 2">
    <name type="scientific">Violaceomyces palustris</name>
    <dbReference type="NCBI Taxonomy" id="1673888"/>
    <lineage>
        <taxon>Eukaryota</taxon>
        <taxon>Fungi</taxon>
        <taxon>Dikarya</taxon>
        <taxon>Basidiomycota</taxon>
        <taxon>Ustilaginomycotina</taxon>
        <taxon>Ustilaginomycetes</taxon>
        <taxon>Violaceomycetales</taxon>
        <taxon>Violaceomycetaceae</taxon>
        <taxon>Violaceomyces</taxon>
    </lineage>
</organism>
<reference evidence="1 2" key="1">
    <citation type="journal article" date="2018" name="Mol. Biol. Evol.">
        <title>Broad Genomic Sampling Reveals a Smut Pathogenic Ancestry of the Fungal Clade Ustilaginomycotina.</title>
        <authorList>
            <person name="Kijpornyongpan T."/>
            <person name="Mondo S.J."/>
            <person name="Barry K."/>
            <person name="Sandor L."/>
            <person name="Lee J."/>
            <person name="Lipzen A."/>
            <person name="Pangilinan J."/>
            <person name="LaButti K."/>
            <person name="Hainaut M."/>
            <person name="Henrissat B."/>
            <person name="Grigoriev I.V."/>
            <person name="Spatafora J.W."/>
            <person name="Aime M.C."/>
        </authorList>
    </citation>
    <scope>NUCLEOTIDE SEQUENCE [LARGE SCALE GENOMIC DNA]</scope>
    <source>
        <strain evidence="1 2">SA 807</strain>
    </source>
</reference>
<sequence>MTGNTSRVKAEMQAAKVGLVKKESTSAQMSEGHLPQGSTQPQKQQGQESFHPVDSHSEAGQSQGSQLQECRSEQVIADPPSQSTQDSVQYTHDDHIYSSVQNHQQSGHDEEMQYTNHHSPEHEAGDDPGGFDSNTIPEIPESLSKEVQEVALQLVAQAQAQHLAQQKAEYAARAQAEAEARAQTEGDVHGNPEAQDPSLGIAISGEYREEMQHRVDSNHAENVLQVRIKDEDPDGESGLETTVRPNNLREDQRDQTLTDHGHLQDRGQDKTKEHATMPVDGESIERIGPALEDVALSEADAERPSEPGGNLDREPNEQEPPSAEPSEVVKSTHKSGNDSERLAHVLESSSAGRYTFSNNDTNVTLGPEGLTNGGSLVELNHGNDVEQWVAT</sequence>
<dbReference type="EMBL" id="KZ820600">
    <property type="protein sequence ID" value="PWN46982.1"/>
    <property type="molecule type" value="Genomic_DNA"/>
</dbReference>